<reference evidence="4" key="1">
    <citation type="submission" date="2021-01" db="EMBL/GenBank/DDBJ databases">
        <authorList>
            <person name="Corre E."/>
            <person name="Pelletier E."/>
            <person name="Niang G."/>
            <person name="Scheremetjew M."/>
            <person name="Finn R."/>
            <person name="Kale V."/>
            <person name="Holt S."/>
            <person name="Cochrane G."/>
            <person name="Meng A."/>
            <person name="Brown T."/>
            <person name="Cohen L."/>
        </authorList>
    </citation>
    <scope>NUCLEOTIDE SEQUENCE</scope>
    <source>
        <strain evidence="4">NY070348D</strain>
    </source>
</reference>
<evidence type="ECO:0000313" key="4">
    <source>
        <dbReference type="EMBL" id="CAD9686241.1"/>
    </source>
</evidence>
<dbReference type="Gene3D" id="3.30.710.10">
    <property type="entry name" value="Potassium Channel Kv1.1, Chain A"/>
    <property type="match status" value="1"/>
</dbReference>
<dbReference type="Pfam" id="PF00651">
    <property type="entry name" value="BTB"/>
    <property type="match status" value="1"/>
</dbReference>
<dbReference type="CDD" id="cd14733">
    <property type="entry name" value="BACK"/>
    <property type="match status" value="1"/>
</dbReference>
<feature type="repeat" description="RCC1" evidence="2">
    <location>
        <begin position="1"/>
        <end position="52"/>
    </location>
</feature>
<dbReference type="PANTHER" id="PTHR22872:SF2">
    <property type="entry name" value="INHIBITOR OF BRUTON TYROSINE KINASE"/>
    <property type="match status" value="1"/>
</dbReference>
<feature type="repeat" description="RCC1" evidence="2">
    <location>
        <begin position="53"/>
        <end position="104"/>
    </location>
</feature>
<gene>
    <name evidence="4" type="ORF">QSP1433_LOCUS9098</name>
</gene>
<feature type="repeat" description="RCC1" evidence="2">
    <location>
        <begin position="221"/>
        <end position="274"/>
    </location>
</feature>
<dbReference type="PROSITE" id="PS50097">
    <property type="entry name" value="BTB"/>
    <property type="match status" value="1"/>
</dbReference>
<dbReference type="PRINTS" id="PR00633">
    <property type="entry name" value="RCCNDNSATION"/>
</dbReference>
<sequence length="557" mass="61253">MQVYAWGRGEDGQLGLGDACDQLKPRLIEYLCDKEVNEVVCGSGHTVVLTRDGEVFTWGRGDDGRLGHGDQGWKHEPRLVTAIKSKVVSQITCGSYHTAAVTDTGELFTWGGGMYGKLGHGNENGHSIPRKVETLKDKFVIQVACGSRHTVVLVENSQQGLLEHARGTDVFAWGDRDNGVSGHGETEGHQYFPRLLEALSGRSVCQIAACGFHTGAVTDFGEVFTWGEGKFGRLGHGKETNQLEPKMVEDENIKKRRIVQIACGGFHTAATTDTGELFTWGGGEHGQLGHGNKENYTKPTLVESMAGVALAQVTCGWSHTVALTEDGSVYTWGNGDHGKLGHGDSEKVTLPKKVEGLASKKICRVASYNEHTAALAVPPQGLKVAPHSTLLEDYSSLVDNEMFSDVTFIVEDKPIRAHKVILAARCGHFRAMFESGMKESRENEIEILDTRHVVFLALMQFLYTDLVDVPADVAIELYVLADLYTLDRLKSHCESIVHKKLCHANAPLLLSVAEQHQSHPLKALCTRYIIRHFEVITKSPEFTILNRDLILEILHSR</sequence>
<keyword evidence="1" id="KW-0677">Repeat</keyword>
<dbReference type="InterPro" id="IPR058923">
    <property type="entry name" value="RCC1-like_dom"/>
</dbReference>
<dbReference type="PROSITE" id="PS50012">
    <property type="entry name" value="RCC1_3"/>
    <property type="match status" value="7"/>
</dbReference>
<dbReference type="Gene3D" id="2.130.10.30">
    <property type="entry name" value="Regulator of chromosome condensation 1/beta-lactamase-inhibitor protein II"/>
    <property type="match status" value="2"/>
</dbReference>
<dbReference type="AlphaFoldDB" id="A0A7S2S0X6"/>
<dbReference type="InterPro" id="IPR011333">
    <property type="entry name" value="SKP1/BTB/POZ_sf"/>
</dbReference>
<accession>A0A7S2S0X6</accession>
<evidence type="ECO:0000256" key="2">
    <source>
        <dbReference type="PROSITE-ProRule" id="PRU00235"/>
    </source>
</evidence>
<dbReference type="InterPro" id="IPR011705">
    <property type="entry name" value="BACK"/>
</dbReference>
<dbReference type="EMBL" id="HBHK01014444">
    <property type="protein sequence ID" value="CAD9686241.1"/>
    <property type="molecule type" value="Transcribed_RNA"/>
</dbReference>
<organism evidence="4">
    <name type="scientific">Mucochytrium quahogii</name>
    <dbReference type="NCBI Taxonomy" id="96639"/>
    <lineage>
        <taxon>Eukaryota</taxon>
        <taxon>Sar</taxon>
        <taxon>Stramenopiles</taxon>
        <taxon>Bigyra</taxon>
        <taxon>Labyrinthulomycetes</taxon>
        <taxon>Thraustochytrida</taxon>
        <taxon>Thraustochytriidae</taxon>
        <taxon>Mucochytrium</taxon>
    </lineage>
</organism>
<dbReference type="SUPFAM" id="SSF54695">
    <property type="entry name" value="POZ domain"/>
    <property type="match status" value="1"/>
</dbReference>
<protein>
    <recommendedName>
        <fullName evidence="3">BTB domain-containing protein</fullName>
    </recommendedName>
</protein>
<dbReference type="InterPro" id="IPR000210">
    <property type="entry name" value="BTB/POZ_dom"/>
</dbReference>
<dbReference type="PANTHER" id="PTHR22872">
    <property type="entry name" value="BTK-BINDING PROTEIN-RELATED"/>
    <property type="match status" value="1"/>
</dbReference>
<dbReference type="InterPro" id="IPR009091">
    <property type="entry name" value="RCC1/BLIP-II"/>
</dbReference>
<feature type="repeat" description="RCC1" evidence="2">
    <location>
        <begin position="168"/>
        <end position="220"/>
    </location>
</feature>
<evidence type="ECO:0000259" key="3">
    <source>
        <dbReference type="PROSITE" id="PS50097"/>
    </source>
</evidence>
<feature type="repeat" description="RCC1" evidence="2">
    <location>
        <begin position="105"/>
        <end position="156"/>
    </location>
</feature>
<dbReference type="PROSITE" id="PS00626">
    <property type="entry name" value="RCC1_2"/>
    <property type="match status" value="3"/>
</dbReference>
<dbReference type="Pfam" id="PF07707">
    <property type="entry name" value="BACK"/>
    <property type="match status" value="1"/>
</dbReference>
<feature type="repeat" description="RCC1" evidence="2">
    <location>
        <begin position="275"/>
        <end position="326"/>
    </location>
</feature>
<dbReference type="SUPFAM" id="SSF50985">
    <property type="entry name" value="RCC1/BLIP-II"/>
    <property type="match status" value="2"/>
</dbReference>
<dbReference type="SMART" id="SM00225">
    <property type="entry name" value="BTB"/>
    <property type="match status" value="1"/>
</dbReference>
<feature type="domain" description="BTB" evidence="3">
    <location>
        <begin position="404"/>
        <end position="471"/>
    </location>
</feature>
<dbReference type="Pfam" id="PF25390">
    <property type="entry name" value="WD40_RLD"/>
    <property type="match status" value="1"/>
</dbReference>
<feature type="repeat" description="RCC1" evidence="2">
    <location>
        <begin position="327"/>
        <end position="378"/>
    </location>
</feature>
<evidence type="ECO:0000256" key="1">
    <source>
        <dbReference type="ARBA" id="ARBA00022737"/>
    </source>
</evidence>
<dbReference type="InterPro" id="IPR000408">
    <property type="entry name" value="Reg_chr_condens"/>
</dbReference>
<proteinExistence type="predicted"/>
<name>A0A7S2S0X6_9STRA</name>
<dbReference type="InterPro" id="IPR051625">
    <property type="entry name" value="Signaling_Regulatory_Domain"/>
</dbReference>